<dbReference type="RefSeq" id="XP_016254415.1">
    <property type="nucleotide sequence ID" value="XM_016387487.1"/>
</dbReference>
<accession>A0A0D2DES0</accession>
<dbReference type="VEuPathDB" id="FungiDB:PV07_00992"/>
<dbReference type="AlphaFoldDB" id="A0A0D2DES0"/>
<dbReference type="HOGENOM" id="CLU_969781_0_0_1"/>
<evidence type="ECO:0000313" key="2">
    <source>
        <dbReference type="Proteomes" id="UP000054466"/>
    </source>
</evidence>
<reference evidence="1 2" key="1">
    <citation type="submission" date="2015-01" db="EMBL/GenBank/DDBJ databases">
        <title>The Genome Sequence of Cladophialophora immunda CBS83496.</title>
        <authorList>
            <consortium name="The Broad Institute Genomics Platform"/>
            <person name="Cuomo C."/>
            <person name="de Hoog S."/>
            <person name="Gorbushina A."/>
            <person name="Stielow B."/>
            <person name="Teixiera M."/>
            <person name="Abouelleil A."/>
            <person name="Chapman S.B."/>
            <person name="Priest M."/>
            <person name="Young S.K."/>
            <person name="Wortman J."/>
            <person name="Nusbaum C."/>
            <person name="Birren B."/>
        </authorList>
    </citation>
    <scope>NUCLEOTIDE SEQUENCE [LARGE SCALE GENOMIC DNA]</scope>
    <source>
        <strain evidence="1 2">CBS 83496</strain>
    </source>
</reference>
<keyword evidence="2" id="KW-1185">Reference proteome</keyword>
<dbReference type="Proteomes" id="UP000054466">
    <property type="component" value="Unassembled WGS sequence"/>
</dbReference>
<proteinExistence type="predicted"/>
<sequence>MCGLTIGIVRFENARQRKNRLPQNTDFSSLERWYIDSTTYWVGWRSWSVSLYTRAPNAMTAKEMSSIGKGTIGTDGCQNRIPHRQEQMERKSSSIESIFLSPFENGLPISHQPNADPARFLARPCRRNHNLPLAKNFTGTSTYRALKNSAQFLPRKSTVLVLVAPRSRRLRNKKCTPLRFGNSNLSISSLGTLVSSYSLPKSCLMVETESRFFNHTYSSSRATQKPQLQSDPLSPERAFTMDPIGARSVGPNLERSTCSCVSGWLGCLSAKTWVTVGGGTSVSRPLK</sequence>
<dbReference type="GeneID" id="27340186"/>
<protein>
    <submittedName>
        <fullName evidence="1">Uncharacterized protein</fullName>
    </submittedName>
</protein>
<gene>
    <name evidence="1" type="ORF">PV07_00992</name>
</gene>
<name>A0A0D2DES0_9EURO</name>
<organism evidence="1 2">
    <name type="scientific">Cladophialophora immunda</name>
    <dbReference type="NCBI Taxonomy" id="569365"/>
    <lineage>
        <taxon>Eukaryota</taxon>
        <taxon>Fungi</taxon>
        <taxon>Dikarya</taxon>
        <taxon>Ascomycota</taxon>
        <taxon>Pezizomycotina</taxon>
        <taxon>Eurotiomycetes</taxon>
        <taxon>Chaetothyriomycetidae</taxon>
        <taxon>Chaetothyriales</taxon>
        <taxon>Herpotrichiellaceae</taxon>
        <taxon>Cladophialophora</taxon>
    </lineage>
</organism>
<evidence type="ECO:0000313" key="1">
    <source>
        <dbReference type="EMBL" id="KIW34199.1"/>
    </source>
</evidence>
<dbReference type="EMBL" id="KN847040">
    <property type="protein sequence ID" value="KIW34199.1"/>
    <property type="molecule type" value="Genomic_DNA"/>
</dbReference>